<evidence type="ECO:0000256" key="10">
    <source>
        <dbReference type="ARBA" id="ARBA00035120"/>
    </source>
</evidence>
<organism evidence="13 14">
    <name type="scientific">Sphingoaurantiacus capsulatus</name>
    <dbReference type="NCBI Taxonomy" id="1771310"/>
    <lineage>
        <taxon>Bacteria</taxon>
        <taxon>Pseudomonadati</taxon>
        <taxon>Pseudomonadota</taxon>
        <taxon>Alphaproteobacteria</taxon>
        <taxon>Sphingomonadales</taxon>
        <taxon>Sphingosinicellaceae</taxon>
        <taxon>Sphingoaurantiacus</taxon>
    </lineage>
</organism>
<evidence type="ECO:0000256" key="7">
    <source>
        <dbReference type="ARBA" id="ARBA00023065"/>
    </source>
</evidence>
<evidence type="ECO:0000313" key="13">
    <source>
        <dbReference type="EMBL" id="MFC3711996.1"/>
    </source>
</evidence>
<evidence type="ECO:0000256" key="8">
    <source>
        <dbReference type="ARBA" id="ARBA00023136"/>
    </source>
</evidence>
<evidence type="ECO:0000256" key="4">
    <source>
        <dbReference type="ARBA" id="ARBA00022692"/>
    </source>
</evidence>
<keyword evidence="6 12" id="KW-0915">Sodium</keyword>
<evidence type="ECO:0000256" key="12">
    <source>
        <dbReference type="HAMAP-Rule" id="MF_00454"/>
    </source>
</evidence>
<keyword evidence="7 12" id="KW-0406">Ion transport</keyword>
<comment type="caution">
    <text evidence="13">The sequence shown here is derived from an EMBL/GenBank/DDBJ whole genome shotgun (WGS) entry which is preliminary data.</text>
</comment>
<keyword evidence="9 12" id="KW-0407">Ion channel</keyword>
<evidence type="ECO:0000313" key="14">
    <source>
        <dbReference type="Proteomes" id="UP001595615"/>
    </source>
</evidence>
<comment type="catalytic activity">
    <reaction evidence="11">
        <text>fluoride(in) = fluoride(out)</text>
        <dbReference type="Rhea" id="RHEA:76159"/>
        <dbReference type="ChEBI" id="CHEBI:17051"/>
    </reaction>
    <physiologicalReaction direction="left-to-right" evidence="11">
        <dbReference type="Rhea" id="RHEA:76160"/>
    </physiologicalReaction>
</comment>
<keyword evidence="8 12" id="KW-0472">Membrane</keyword>
<proteinExistence type="inferred from homology"/>
<keyword evidence="4 12" id="KW-0812">Transmembrane</keyword>
<dbReference type="HAMAP" id="MF_00454">
    <property type="entry name" value="FluC"/>
    <property type="match status" value="1"/>
</dbReference>
<comment type="similarity">
    <text evidence="10 12">Belongs to the fluoride channel Fluc/FEX (TC 1.A.43) family.</text>
</comment>
<protein>
    <recommendedName>
        <fullName evidence="12">Fluoride-specific ion channel FluC</fullName>
    </recommendedName>
</protein>
<dbReference type="PANTHER" id="PTHR28259:SF1">
    <property type="entry name" value="FLUORIDE EXPORT PROTEIN 1-RELATED"/>
    <property type="match status" value="1"/>
</dbReference>
<keyword evidence="14" id="KW-1185">Reference proteome</keyword>
<keyword evidence="12" id="KW-0813">Transport</keyword>
<comment type="function">
    <text evidence="12">Fluoride-specific ion channel. Important for reducing fluoride concentration in the cell, thus reducing its toxicity.</text>
</comment>
<reference evidence="14" key="1">
    <citation type="journal article" date="2019" name="Int. J. Syst. Evol. Microbiol.">
        <title>The Global Catalogue of Microorganisms (GCM) 10K type strain sequencing project: providing services to taxonomists for standard genome sequencing and annotation.</title>
        <authorList>
            <consortium name="The Broad Institute Genomics Platform"/>
            <consortium name="The Broad Institute Genome Sequencing Center for Infectious Disease"/>
            <person name="Wu L."/>
            <person name="Ma J."/>
        </authorList>
    </citation>
    <scope>NUCLEOTIDE SEQUENCE [LARGE SCALE GENOMIC DNA]</scope>
    <source>
        <strain evidence="14">KCTC 42644</strain>
    </source>
</reference>
<evidence type="ECO:0000256" key="2">
    <source>
        <dbReference type="ARBA" id="ARBA00022475"/>
    </source>
</evidence>
<feature type="transmembrane region" description="Helical" evidence="12">
    <location>
        <begin position="94"/>
        <end position="117"/>
    </location>
</feature>
<dbReference type="Proteomes" id="UP001595615">
    <property type="component" value="Unassembled WGS sequence"/>
</dbReference>
<gene>
    <name evidence="12" type="primary">fluC</name>
    <name evidence="12" type="synonym">crcB</name>
    <name evidence="13" type="ORF">ACFOMD_05405</name>
</gene>
<sequence length="122" mass="12222">MSPLLLVMAGGAVGAGARFLFGIAAADAMGAAFPWGTWGVNIVGGFLMGLLFAFVPDSSSTWRLFIGVGILGGFTTFSAFSLELFDMVARGEAVLGAAYAVSSVAGSVIALLVGVSLGKVLA</sequence>
<keyword evidence="12" id="KW-0479">Metal-binding</keyword>
<keyword evidence="2 12" id="KW-1003">Cell membrane</keyword>
<dbReference type="EMBL" id="JBHRXV010000004">
    <property type="protein sequence ID" value="MFC3711996.1"/>
    <property type="molecule type" value="Genomic_DNA"/>
</dbReference>
<keyword evidence="5 12" id="KW-1133">Transmembrane helix</keyword>
<evidence type="ECO:0000256" key="3">
    <source>
        <dbReference type="ARBA" id="ARBA00022519"/>
    </source>
</evidence>
<feature type="binding site" evidence="12">
    <location>
        <position position="75"/>
    </location>
    <ligand>
        <name>Na(+)</name>
        <dbReference type="ChEBI" id="CHEBI:29101"/>
        <note>structural</note>
    </ligand>
</feature>
<dbReference type="RefSeq" id="WP_380858035.1">
    <property type="nucleotide sequence ID" value="NZ_JBHRXV010000004.1"/>
</dbReference>
<dbReference type="Pfam" id="PF02537">
    <property type="entry name" value="CRCB"/>
    <property type="match status" value="1"/>
</dbReference>
<evidence type="ECO:0000256" key="9">
    <source>
        <dbReference type="ARBA" id="ARBA00023303"/>
    </source>
</evidence>
<name>A0ABV7X7T2_9SPHN</name>
<keyword evidence="3" id="KW-0997">Cell inner membrane</keyword>
<evidence type="ECO:0000256" key="5">
    <source>
        <dbReference type="ARBA" id="ARBA00022989"/>
    </source>
</evidence>
<comment type="subcellular location">
    <subcellularLocation>
        <location evidence="1 12">Cell membrane</location>
        <topology evidence="1 12">Multi-pass membrane protein</topology>
    </subcellularLocation>
</comment>
<comment type="activity regulation">
    <text evidence="12">Na(+) is not transported, but it plays an essential structural role and its presence is essential for fluoride channel function.</text>
</comment>
<evidence type="ECO:0000256" key="6">
    <source>
        <dbReference type="ARBA" id="ARBA00023053"/>
    </source>
</evidence>
<dbReference type="InterPro" id="IPR003691">
    <property type="entry name" value="FluC"/>
</dbReference>
<accession>A0ABV7X7T2</accession>
<evidence type="ECO:0000256" key="1">
    <source>
        <dbReference type="ARBA" id="ARBA00004651"/>
    </source>
</evidence>
<feature type="transmembrane region" description="Helical" evidence="12">
    <location>
        <begin position="62"/>
        <end position="82"/>
    </location>
</feature>
<evidence type="ECO:0000256" key="11">
    <source>
        <dbReference type="ARBA" id="ARBA00035585"/>
    </source>
</evidence>
<dbReference type="PANTHER" id="PTHR28259">
    <property type="entry name" value="FLUORIDE EXPORT PROTEIN 1-RELATED"/>
    <property type="match status" value="1"/>
</dbReference>
<feature type="binding site" evidence="12">
    <location>
        <position position="72"/>
    </location>
    <ligand>
        <name>Na(+)</name>
        <dbReference type="ChEBI" id="CHEBI:29101"/>
        <note>structural</note>
    </ligand>
</feature>
<feature type="transmembrane region" description="Helical" evidence="12">
    <location>
        <begin position="35"/>
        <end position="55"/>
    </location>
</feature>